<dbReference type="EMBL" id="SPMZ01000011">
    <property type="protein sequence ID" value="NMQ18397.1"/>
    <property type="molecule type" value="Genomic_DNA"/>
</dbReference>
<dbReference type="PROSITE" id="PS50022">
    <property type="entry name" value="FA58C_3"/>
    <property type="match status" value="1"/>
</dbReference>
<dbReference type="Pfam" id="PF17389">
    <property type="entry name" value="Bac_rhamnosid6H"/>
    <property type="match status" value="1"/>
</dbReference>
<reference evidence="2 3" key="1">
    <citation type="submission" date="2019-03" db="EMBL/GenBank/DDBJ databases">
        <title>Metabolic reconstructions from genomes of highly enriched 'Candidatus Accumulibacter' and 'Candidatus Competibacter' bioreactor populations.</title>
        <authorList>
            <person name="Annavajhala M.K."/>
            <person name="Welles L."/>
            <person name="Abbas B."/>
            <person name="Sorokin D."/>
            <person name="Park H."/>
            <person name="Van Loosdrecht M."/>
            <person name="Chandran K."/>
        </authorList>
    </citation>
    <scope>NUCLEOTIDE SEQUENCE [LARGE SCALE GENOMIC DNA]</scope>
    <source>
        <strain evidence="2 3">SBR_G</strain>
    </source>
</reference>
<dbReference type="SUPFAM" id="SSF48208">
    <property type="entry name" value="Six-hairpin glycosidases"/>
    <property type="match status" value="1"/>
</dbReference>
<sequence>MTMRKISRRVFVPMPLARTLPALLLMTILTVLPTSILAVPAASTPPGGMDERKIVVLDDFENLDGWSVATSPGTRLEIAQDVGRAGRGMRLDFEFQDGAGWAIARKEFRLRLPDNFAFHFQLRGEAPAGDLEFKLVDPRQNVWWFKQRDYAFPREWQPIAVKKRHLSLAWGPGGPLEDVAVIEFAILPGAQGHGKGSVWIDDLTFEQREPTQTYTLQPVISASTSTADHPPAAVFDADPATSWRSGALAEDQWLLLDFLRPREYGGLVIDWDPDDYAADYQVQVSNDGNDWQTVYTVRDGNGRRDYLYLPDAESRYLRLNLQRSSRGRGYGIGRVQLQSYEFSRSPNQFFEAIARDNPRGYFPRYFQGEQCYWTVVGTSGDGKEALFDEDGTLEVDKGSFTIAPFLFTDGRLLTWADVEPVQDLANGYLPIPSVRWEHEHFWLAITVFAAGPPGESVLYARYRLENLSAETRHVTLFLAVRPFQVNPPWQSLNMQGGVSPIRELSYADRAIRVNRTGKRVEVLTEPDRFRAVTFDQGPIVDYLAAGKLPDRDTVDDAFGYASGALEYGWDLRPGEGREVYLRIPFHATKTGPRAPTDIEASAHANQLLEQTRREWEARLDRVELKLPPAARRIADSVRSNLAYILINRAGPAIQPGTRAYARSWIRDGALTSAALLGMGYTEEVRQFLQWYAPHQAADGRIPCCVDQRGADPVPEHDSHGEFIFAVMEYYRYTRDVGFLREMWPYVVGAVGYIDALRQQRLTEKYRTDPDYLAYRGLVPESISHEGYASQPRHSYWDNFFVLRGLKDAAAMAAVLGEDAEAERFAAMHRAFRQDLYASILETMKLHRIDYIPGAVELGDFDPTATTIAVAPGGELGWLPQPALDRTFERYDEFFRQRLENPTWEAYTPYELRVVGTMIRLGQRDRALRELDFFFEGQRPAAWNHWAEVVWREPRVPRFIGDMPHTWIGSDFIRSARALFAYEREADQALVIGAGIPPAWVTSPEGVTVKRLPTWHGTLNYRMAMSGPDTLRVRLSGDVVVPPGGIVLHSPLDRPLRTVTVNGQPIPALTTDTVRIDRFPAEVDLHYPGSPAQ</sequence>
<proteinExistence type="predicted"/>
<evidence type="ECO:0000313" key="3">
    <source>
        <dbReference type="Proteomes" id="UP000760480"/>
    </source>
</evidence>
<dbReference type="Pfam" id="PF00754">
    <property type="entry name" value="F5_F8_type_C"/>
    <property type="match status" value="1"/>
</dbReference>
<accession>A0ABX1TGA4</accession>
<gene>
    <name evidence="2" type="ORF">E4P82_03790</name>
</gene>
<feature type="domain" description="F5/8 type C" evidence="1">
    <location>
        <begin position="207"/>
        <end position="340"/>
    </location>
</feature>
<dbReference type="Gene3D" id="2.60.120.260">
    <property type="entry name" value="Galactose-binding domain-like"/>
    <property type="match status" value="1"/>
</dbReference>
<organism evidence="2 3">
    <name type="scientific">Candidatus Competibacter phosphatis</name>
    <dbReference type="NCBI Taxonomy" id="221280"/>
    <lineage>
        <taxon>Bacteria</taxon>
        <taxon>Pseudomonadati</taxon>
        <taxon>Pseudomonadota</taxon>
        <taxon>Gammaproteobacteria</taxon>
        <taxon>Candidatus Competibacteraceae</taxon>
        <taxon>Candidatus Competibacter</taxon>
    </lineage>
</organism>
<dbReference type="InterPro" id="IPR000421">
    <property type="entry name" value="FA58C"/>
</dbReference>
<name>A0ABX1TGA4_9GAMM</name>
<comment type="caution">
    <text evidence="2">The sequence shown here is derived from an EMBL/GenBank/DDBJ whole genome shotgun (WGS) entry which is preliminary data.</text>
</comment>
<protein>
    <submittedName>
        <fullName evidence="2">Discoidin domain-containing protein</fullName>
    </submittedName>
</protein>
<dbReference type="InterPro" id="IPR035396">
    <property type="entry name" value="Bac_rhamnosid6H"/>
</dbReference>
<dbReference type="SUPFAM" id="SSF49785">
    <property type="entry name" value="Galactose-binding domain-like"/>
    <property type="match status" value="2"/>
</dbReference>
<dbReference type="Gene3D" id="1.50.10.10">
    <property type="match status" value="1"/>
</dbReference>
<dbReference type="InterPro" id="IPR008979">
    <property type="entry name" value="Galactose-bd-like_sf"/>
</dbReference>
<keyword evidence="3" id="KW-1185">Reference proteome</keyword>
<evidence type="ECO:0000313" key="2">
    <source>
        <dbReference type="EMBL" id="NMQ18397.1"/>
    </source>
</evidence>
<evidence type="ECO:0000259" key="1">
    <source>
        <dbReference type="PROSITE" id="PS50022"/>
    </source>
</evidence>
<dbReference type="Proteomes" id="UP000760480">
    <property type="component" value="Unassembled WGS sequence"/>
</dbReference>
<dbReference type="InterPro" id="IPR012341">
    <property type="entry name" value="6hp_glycosidase-like_sf"/>
</dbReference>
<dbReference type="InterPro" id="IPR008928">
    <property type="entry name" value="6-hairpin_glycosidase_sf"/>
</dbReference>